<accession>H0R5D2</accession>
<dbReference type="Proteomes" id="UP000035034">
    <property type="component" value="Unassembled WGS sequence"/>
</dbReference>
<name>H0R5D2_9ACTN</name>
<dbReference type="RefSeq" id="WP_007319618.1">
    <property type="nucleotide sequence ID" value="NZ_BAEH01000110.1"/>
</dbReference>
<sequence>MGNVSKSSSEPTANERAALAQESIVDRNLARAFGLPLTRISRIAWPMPAYRQRKGMWHYWWQAHLTDLLIDAQLHRPSPDGALTVNRMLRGIRIRNLGRWTNNYYDDMAWLGLAAERAQRHFQLGREGAVRVLTDRMLGSWIPQRGGGIPWRTMDLFFNAPANGPAAILVARTGHTERAVAMCDWLDANLIDPTTHLVIDGIKPTAESGSDTSKFEHVTAIYSYCQGVVLGAEVEAYRLTGEARHVERIARLLDAVEHHHLRENIIPSSGGGDGGLFSGVFARYLALVATDLRGDHPDIPALRERAATIARANADAAWANRAVDASGRIFFGPDWAKPAQIPTASGGDAEFVEGAVHSSKIPERDLSVQLSGWMVLEAAAAVELGRAEVGG</sequence>
<dbReference type="AlphaFoldDB" id="H0R5D2"/>
<dbReference type="InterPro" id="IPR014512">
    <property type="entry name" value="O_gly_hydro"/>
</dbReference>
<dbReference type="PANTHER" id="PTHR47791:SF3">
    <property type="entry name" value="MEIOTICALLY UP-REGULATED GENE 191 PROTEIN"/>
    <property type="match status" value="1"/>
</dbReference>
<dbReference type="PANTHER" id="PTHR47791">
    <property type="entry name" value="MEIOTICALLY UP-REGULATED GENE 191 PROTEIN"/>
    <property type="match status" value="1"/>
</dbReference>
<evidence type="ECO:0000313" key="2">
    <source>
        <dbReference type="Proteomes" id="UP000035034"/>
    </source>
</evidence>
<comment type="caution">
    <text evidence="1">The sequence shown here is derived from an EMBL/GenBank/DDBJ whole genome shotgun (WGS) entry which is preliminary data.</text>
</comment>
<reference evidence="1 2" key="1">
    <citation type="submission" date="2011-12" db="EMBL/GenBank/DDBJ databases">
        <title>Whole genome shotgun sequence of Gordonia effusa NBRC 100432.</title>
        <authorList>
            <person name="Yoshida I."/>
            <person name="Takarada H."/>
            <person name="Hosoyama A."/>
            <person name="Tsuchikane K."/>
            <person name="Katsumata H."/>
            <person name="Yamazaki S."/>
            <person name="Fujita N."/>
        </authorList>
    </citation>
    <scope>NUCLEOTIDE SEQUENCE [LARGE SCALE GENOMIC DNA]</scope>
    <source>
        <strain evidence="1 2">NBRC 100432</strain>
    </source>
</reference>
<dbReference type="GO" id="GO:0005975">
    <property type="term" value="P:carbohydrate metabolic process"/>
    <property type="evidence" value="ECO:0007669"/>
    <property type="project" value="InterPro"/>
</dbReference>
<keyword evidence="2" id="KW-1185">Reference proteome</keyword>
<gene>
    <name evidence="1" type="ORF">GOEFS_110_00110</name>
</gene>
<proteinExistence type="predicted"/>
<dbReference type="eggNOG" id="COG4833">
    <property type="taxonomic scope" value="Bacteria"/>
</dbReference>
<dbReference type="InterPro" id="IPR008928">
    <property type="entry name" value="6-hairpin_glycosidase_sf"/>
</dbReference>
<evidence type="ECO:0008006" key="3">
    <source>
        <dbReference type="Google" id="ProtNLM"/>
    </source>
</evidence>
<protein>
    <recommendedName>
        <fullName evidence="3">Fructose-bisphosphate aldolase</fullName>
    </recommendedName>
</protein>
<dbReference type="STRING" id="1077974.GOEFS_110_00110"/>
<evidence type="ECO:0000313" key="1">
    <source>
        <dbReference type="EMBL" id="GAB20283.1"/>
    </source>
</evidence>
<dbReference type="EMBL" id="BAEH01000110">
    <property type="protein sequence ID" value="GAB20283.1"/>
    <property type="molecule type" value="Genomic_DNA"/>
</dbReference>
<dbReference type="OrthoDB" id="2505409at2"/>
<dbReference type="Gene3D" id="1.50.10.20">
    <property type="match status" value="1"/>
</dbReference>
<dbReference type="Pfam" id="PF03663">
    <property type="entry name" value="Glyco_hydro_76"/>
    <property type="match status" value="1"/>
</dbReference>
<organism evidence="1 2">
    <name type="scientific">Gordonia effusa NBRC 100432</name>
    <dbReference type="NCBI Taxonomy" id="1077974"/>
    <lineage>
        <taxon>Bacteria</taxon>
        <taxon>Bacillati</taxon>
        <taxon>Actinomycetota</taxon>
        <taxon>Actinomycetes</taxon>
        <taxon>Mycobacteriales</taxon>
        <taxon>Gordoniaceae</taxon>
        <taxon>Gordonia</taxon>
    </lineage>
</organism>
<dbReference type="InterPro" id="IPR005198">
    <property type="entry name" value="Glyco_hydro_76"/>
</dbReference>
<dbReference type="InterPro" id="IPR053169">
    <property type="entry name" value="MUG_Protein"/>
</dbReference>
<dbReference type="PIRSF" id="PIRSF021505">
    <property type="entry name" value="O_gly_hdrol"/>
    <property type="match status" value="1"/>
</dbReference>
<dbReference type="SUPFAM" id="SSF48208">
    <property type="entry name" value="Six-hairpin glycosidases"/>
    <property type="match status" value="1"/>
</dbReference>